<reference evidence="2" key="2">
    <citation type="submission" date="2023-06" db="EMBL/GenBank/DDBJ databases">
        <title>Black Yeasts Isolated from many extreme environments.</title>
        <authorList>
            <person name="Coleine C."/>
            <person name="Stajich J.E."/>
            <person name="Selbmann L."/>
        </authorList>
    </citation>
    <scope>NUCLEOTIDE SEQUENCE</scope>
    <source>
        <strain evidence="2">CCFEE 5200</strain>
    </source>
</reference>
<organism evidence="1 3">
    <name type="scientific">Friedmanniomyces endolithicus</name>
    <dbReference type="NCBI Taxonomy" id="329885"/>
    <lineage>
        <taxon>Eukaryota</taxon>
        <taxon>Fungi</taxon>
        <taxon>Dikarya</taxon>
        <taxon>Ascomycota</taxon>
        <taxon>Pezizomycotina</taxon>
        <taxon>Dothideomycetes</taxon>
        <taxon>Dothideomycetidae</taxon>
        <taxon>Mycosphaerellales</taxon>
        <taxon>Teratosphaeriaceae</taxon>
        <taxon>Friedmanniomyces</taxon>
    </lineage>
</organism>
<comment type="caution">
    <text evidence="1">The sequence shown here is derived from an EMBL/GenBank/DDBJ whole genome shotgun (WGS) entry which is preliminary data.</text>
</comment>
<evidence type="ECO:0000313" key="1">
    <source>
        <dbReference type="EMBL" id="KAK0320376.1"/>
    </source>
</evidence>
<sequence length="161" mass="17859">MSQNIQAEAEVFAISYATLFSSPACSSSDGVAQIANEVGKRYRPGITFFTNGHITQLESQEQSARLIEQEMRSNITSGMGTHLELLSIDRIDVYSSTSALCWLHWVFHPKPGSEFAGKDWKFTNIYGYRAASEDADAGWEFVVRDQEINAFKEATGGSFLS</sequence>
<proteinExistence type="predicted"/>
<evidence type="ECO:0000313" key="4">
    <source>
        <dbReference type="Proteomes" id="UP001175353"/>
    </source>
</evidence>
<name>A0AAN6FMG3_9PEZI</name>
<dbReference type="EMBL" id="JAUJLE010000005">
    <property type="protein sequence ID" value="KAK1013671.1"/>
    <property type="molecule type" value="Genomic_DNA"/>
</dbReference>
<dbReference type="EMBL" id="JASUXU010000025">
    <property type="protein sequence ID" value="KAK0320376.1"/>
    <property type="molecule type" value="Genomic_DNA"/>
</dbReference>
<accession>A0AAN6FMG3</accession>
<keyword evidence="4" id="KW-1185">Reference proteome</keyword>
<reference evidence="1" key="1">
    <citation type="submission" date="2021-12" db="EMBL/GenBank/DDBJ databases">
        <title>Black yeast isolated from Biological Soil Crust.</title>
        <authorList>
            <person name="Kurbessoian T."/>
        </authorList>
    </citation>
    <scope>NUCLEOTIDE SEQUENCE</scope>
    <source>
        <strain evidence="1">CCFEE 5208</strain>
    </source>
</reference>
<evidence type="ECO:0000313" key="3">
    <source>
        <dbReference type="Proteomes" id="UP001168146"/>
    </source>
</evidence>
<dbReference type="AlphaFoldDB" id="A0AAN6FMG3"/>
<evidence type="ECO:0000313" key="2">
    <source>
        <dbReference type="EMBL" id="KAK1013671.1"/>
    </source>
</evidence>
<gene>
    <name evidence="1" type="ORF">LTR82_008490</name>
    <name evidence="2" type="ORF">LTR91_001267</name>
</gene>
<dbReference type="Proteomes" id="UP001175353">
    <property type="component" value="Unassembled WGS sequence"/>
</dbReference>
<dbReference type="Proteomes" id="UP001168146">
    <property type="component" value="Unassembled WGS sequence"/>
</dbReference>
<protein>
    <submittedName>
        <fullName evidence="1">Uncharacterized protein</fullName>
    </submittedName>
</protein>